<organism evidence="1 2">
    <name type="scientific">Eumeta variegata</name>
    <name type="common">Bagworm moth</name>
    <name type="synonym">Eumeta japonica</name>
    <dbReference type="NCBI Taxonomy" id="151549"/>
    <lineage>
        <taxon>Eukaryota</taxon>
        <taxon>Metazoa</taxon>
        <taxon>Ecdysozoa</taxon>
        <taxon>Arthropoda</taxon>
        <taxon>Hexapoda</taxon>
        <taxon>Insecta</taxon>
        <taxon>Pterygota</taxon>
        <taxon>Neoptera</taxon>
        <taxon>Endopterygota</taxon>
        <taxon>Lepidoptera</taxon>
        <taxon>Glossata</taxon>
        <taxon>Ditrysia</taxon>
        <taxon>Tineoidea</taxon>
        <taxon>Psychidae</taxon>
        <taxon>Oiketicinae</taxon>
        <taxon>Eumeta</taxon>
    </lineage>
</organism>
<comment type="caution">
    <text evidence="1">The sequence shown here is derived from an EMBL/GenBank/DDBJ whole genome shotgun (WGS) entry which is preliminary data.</text>
</comment>
<dbReference type="Proteomes" id="UP000299102">
    <property type="component" value="Unassembled WGS sequence"/>
</dbReference>
<sequence length="89" mass="10168">MIIATYGYLVTSEKLLMLLGRNKLSHGGRNEPSEDGKKKRQLMYIQTDLDPCYSLNCVAWWAWQRQVGVCWPLVNDGLSSRHDAMKPLA</sequence>
<gene>
    <name evidence="1" type="ORF">EVAR_91874_1</name>
</gene>
<evidence type="ECO:0000313" key="2">
    <source>
        <dbReference type="Proteomes" id="UP000299102"/>
    </source>
</evidence>
<evidence type="ECO:0000313" key="1">
    <source>
        <dbReference type="EMBL" id="GBP07126.1"/>
    </source>
</evidence>
<reference evidence="1 2" key="1">
    <citation type="journal article" date="2019" name="Commun. Biol.">
        <title>The bagworm genome reveals a unique fibroin gene that provides high tensile strength.</title>
        <authorList>
            <person name="Kono N."/>
            <person name="Nakamura H."/>
            <person name="Ohtoshi R."/>
            <person name="Tomita M."/>
            <person name="Numata K."/>
            <person name="Arakawa K."/>
        </authorList>
    </citation>
    <scope>NUCLEOTIDE SEQUENCE [LARGE SCALE GENOMIC DNA]</scope>
</reference>
<accession>A0A4C1SYT3</accession>
<name>A0A4C1SYT3_EUMVA</name>
<protein>
    <submittedName>
        <fullName evidence="1">Uncharacterized protein</fullName>
    </submittedName>
</protein>
<proteinExistence type="predicted"/>
<keyword evidence="2" id="KW-1185">Reference proteome</keyword>
<dbReference type="AlphaFoldDB" id="A0A4C1SYT3"/>
<dbReference type="EMBL" id="BGZK01004139">
    <property type="protein sequence ID" value="GBP07126.1"/>
    <property type="molecule type" value="Genomic_DNA"/>
</dbReference>